<accession>A0AAW0NYR0</accession>
<evidence type="ECO:0000256" key="1">
    <source>
        <dbReference type="ARBA" id="ARBA00023157"/>
    </source>
</evidence>
<dbReference type="SMART" id="SM00034">
    <property type="entry name" value="CLECT"/>
    <property type="match status" value="2"/>
</dbReference>
<dbReference type="Proteomes" id="UP001460270">
    <property type="component" value="Unassembled WGS sequence"/>
</dbReference>
<keyword evidence="1" id="KW-1015">Disulfide bond</keyword>
<dbReference type="AlphaFoldDB" id="A0AAW0NYR0"/>
<evidence type="ECO:0000259" key="3">
    <source>
        <dbReference type="PROSITE" id="PS50041"/>
    </source>
</evidence>
<dbReference type="PROSITE" id="PS50041">
    <property type="entry name" value="C_TYPE_LECTIN_2"/>
    <property type="match status" value="2"/>
</dbReference>
<feature type="domain" description="C-type lectin" evidence="3">
    <location>
        <begin position="397"/>
        <end position="511"/>
    </location>
</feature>
<feature type="transmembrane region" description="Helical" evidence="2">
    <location>
        <begin position="219"/>
        <end position="239"/>
    </location>
</feature>
<dbReference type="SUPFAM" id="SSF56436">
    <property type="entry name" value="C-type lectin-like"/>
    <property type="match status" value="2"/>
</dbReference>
<dbReference type="Gene3D" id="3.10.100.10">
    <property type="entry name" value="Mannose-Binding Protein A, subunit A"/>
    <property type="match status" value="2"/>
</dbReference>
<evidence type="ECO:0000313" key="4">
    <source>
        <dbReference type="EMBL" id="KAK7910414.1"/>
    </source>
</evidence>
<dbReference type="InterPro" id="IPR018378">
    <property type="entry name" value="C-type_lectin_CS"/>
</dbReference>
<proteinExistence type="predicted"/>
<dbReference type="InterPro" id="IPR013783">
    <property type="entry name" value="Ig-like_fold"/>
</dbReference>
<sequence>MYSTTTIETAGNSSPHFNGQDFQLNRLKESSLRRVTQHHCVREVMKWQISFVRNTVVGFLFLLLLSTVDGFSVHKATEGDNIHLQWDSDSAADLSRLYMTCHFNSGAPRLVFEMERGEESSRNQDPQFSGRVQCVKEVLAQGHIHILFTRLTLQDSGYYTCDMTLNKTKGKFFKSEDFVVNVTSRSFSTVMNPRKEHIEDPIQTEQTDVLEPVSTRTRISPFVVLAVVVLVAVMIICVMKHKDHKKEEKVSCILVVKKSRQTRGEMEWIQVYLQISSVLITGASSKYVSMEYHLINLSMSWLDAQSYCRLKHLDLLTIRNKADQDHMMELLEPNSPDSVWIGLKRTSTRHWRWSDGNGTLRTNFWGDGEPNNVGGIDWCVEMRPDGTWNDVSCNELTGFVCYELNGTWVRFAHYSSKVTWRSAQSTCRKNHADLVTVTSAETNSEVQGLLFEGQTAWIGLFSDAWEWSDRNITSYRSWMEGGDSDGECAAVASGGYWVAMNCAQRKPFVCEGRLNARKTSVKMTMSTLGDLNPELVIAHLHTQLRNHNVSDVKLSWKRGKDHKIFQRQSPANINKRVCDRV</sequence>
<comment type="caution">
    <text evidence="4">The sequence shown here is derived from an EMBL/GenBank/DDBJ whole genome shotgun (WGS) entry which is preliminary data.</text>
</comment>
<evidence type="ECO:0000256" key="2">
    <source>
        <dbReference type="SAM" id="Phobius"/>
    </source>
</evidence>
<keyword evidence="2" id="KW-1133">Transmembrane helix</keyword>
<dbReference type="PANTHER" id="PTHR45784:SF3">
    <property type="entry name" value="C-TYPE LECTIN DOMAIN FAMILY 4 MEMBER K-LIKE-RELATED"/>
    <property type="match status" value="1"/>
</dbReference>
<gene>
    <name evidence="4" type="ORF">WMY93_015098</name>
</gene>
<dbReference type="Pfam" id="PF00059">
    <property type="entry name" value="Lectin_C"/>
    <property type="match status" value="2"/>
</dbReference>
<dbReference type="InterPro" id="IPR001304">
    <property type="entry name" value="C-type_lectin-like"/>
</dbReference>
<evidence type="ECO:0000313" key="5">
    <source>
        <dbReference type="Proteomes" id="UP001460270"/>
    </source>
</evidence>
<dbReference type="Gene3D" id="2.60.40.10">
    <property type="entry name" value="Immunoglobulins"/>
    <property type="match status" value="1"/>
</dbReference>
<protein>
    <recommendedName>
        <fullName evidence="3">C-type lectin domain-containing protein</fullName>
    </recommendedName>
</protein>
<dbReference type="CDD" id="cd00037">
    <property type="entry name" value="CLECT"/>
    <property type="match status" value="1"/>
</dbReference>
<organism evidence="4 5">
    <name type="scientific">Mugilogobius chulae</name>
    <name type="common">yellowstripe goby</name>
    <dbReference type="NCBI Taxonomy" id="88201"/>
    <lineage>
        <taxon>Eukaryota</taxon>
        <taxon>Metazoa</taxon>
        <taxon>Chordata</taxon>
        <taxon>Craniata</taxon>
        <taxon>Vertebrata</taxon>
        <taxon>Euteleostomi</taxon>
        <taxon>Actinopterygii</taxon>
        <taxon>Neopterygii</taxon>
        <taxon>Teleostei</taxon>
        <taxon>Neoteleostei</taxon>
        <taxon>Acanthomorphata</taxon>
        <taxon>Gobiaria</taxon>
        <taxon>Gobiiformes</taxon>
        <taxon>Gobioidei</taxon>
        <taxon>Gobiidae</taxon>
        <taxon>Gobionellinae</taxon>
        <taxon>Mugilogobius</taxon>
    </lineage>
</organism>
<reference evidence="5" key="1">
    <citation type="submission" date="2024-04" db="EMBL/GenBank/DDBJ databases">
        <title>Salinicola lusitanus LLJ914,a marine bacterium isolated from the Okinawa Trough.</title>
        <authorList>
            <person name="Li J."/>
        </authorList>
    </citation>
    <scope>NUCLEOTIDE SEQUENCE [LARGE SCALE GENOMIC DNA]</scope>
</reference>
<dbReference type="InterPro" id="IPR016186">
    <property type="entry name" value="C-type_lectin-like/link_sf"/>
</dbReference>
<dbReference type="PANTHER" id="PTHR45784">
    <property type="entry name" value="C-TYPE LECTIN DOMAIN FAMILY 20 MEMBER A-RELATED"/>
    <property type="match status" value="1"/>
</dbReference>
<keyword evidence="2" id="KW-0812">Transmembrane</keyword>
<name>A0AAW0NYR0_9GOBI</name>
<dbReference type="InterPro" id="IPR016187">
    <property type="entry name" value="CTDL_fold"/>
</dbReference>
<dbReference type="EMBL" id="JBBPFD010000010">
    <property type="protein sequence ID" value="KAK7910414.1"/>
    <property type="molecule type" value="Genomic_DNA"/>
</dbReference>
<dbReference type="PROSITE" id="PS00615">
    <property type="entry name" value="C_TYPE_LECTIN_1"/>
    <property type="match status" value="1"/>
</dbReference>
<keyword evidence="5" id="KW-1185">Reference proteome</keyword>
<keyword evidence="2" id="KW-0472">Membrane</keyword>
<feature type="domain" description="C-type lectin" evidence="3">
    <location>
        <begin position="287"/>
        <end position="402"/>
    </location>
</feature>